<dbReference type="GO" id="GO:0032259">
    <property type="term" value="P:methylation"/>
    <property type="evidence" value="ECO:0007669"/>
    <property type="project" value="UniProtKB-KW"/>
</dbReference>
<feature type="domain" description="Methyltransferase type 11" evidence="4">
    <location>
        <begin position="61"/>
        <end position="154"/>
    </location>
</feature>
<reference evidence="5 6" key="1">
    <citation type="submission" date="2019-06" db="EMBL/GenBank/DDBJ databases">
        <title>Metagenome assembled Genome of Spiribacter salinus SL48-SHIP from the microbial mat of Salt Lake 48 (Novosibirsk region, Russia).</title>
        <authorList>
            <person name="Shipova A."/>
            <person name="Rozanov A.S."/>
            <person name="Bryanskaya A.V."/>
            <person name="Peltek S.E."/>
        </authorList>
    </citation>
    <scope>NUCLEOTIDE SEQUENCE [LARGE SCALE GENOMIC DNA]</scope>
    <source>
        <strain evidence="5">SL48-SHIP-2</strain>
    </source>
</reference>
<proteinExistence type="predicted"/>
<organism evidence="5 6">
    <name type="scientific">Spiribacter salinus</name>
    <dbReference type="NCBI Taxonomy" id="1335746"/>
    <lineage>
        <taxon>Bacteria</taxon>
        <taxon>Pseudomonadati</taxon>
        <taxon>Pseudomonadota</taxon>
        <taxon>Gammaproteobacteria</taxon>
        <taxon>Chromatiales</taxon>
        <taxon>Ectothiorhodospiraceae</taxon>
        <taxon>Spiribacter</taxon>
    </lineage>
</organism>
<dbReference type="PANTHER" id="PTHR43464">
    <property type="entry name" value="METHYLTRANSFERASE"/>
    <property type="match status" value="1"/>
</dbReference>
<keyword evidence="2 5" id="KW-0808">Transferase</keyword>
<evidence type="ECO:0000256" key="1">
    <source>
        <dbReference type="ARBA" id="ARBA00022603"/>
    </source>
</evidence>
<evidence type="ECO:0000313" key="6">
    <source>
        <dbReference type="Proteomes" id="UP000315400"/>
    </source>
</evidence>
<dbReference type="InterPro" id="IPR013216">
    <property type="entry name" value="Methyltransf_11"/>
</dbReference>
<dbReference type="Pfam" id="PF08241">
    <property type="entry name" value="Methyltransf_11"/>
    <property type="match status" value="1"/>
</dbReference>
<evidence type="ECO:0000256" key="2">
    <source>
        <dbReference type="ARBA" id="ARBA00022679"/>
    </source>
</evidence>
<evidence type="ECO:0000256" key="3">
    <source>
        <dbReference type="ARBA" id="ARBA00022691"/>
    </source>
</evidence>
<gene>
    <name evidence="5" type="ORF">FKY71_03655</name>
</gene>
<dbReference type="PANTHER" id="PTHR43464:SF19">
    <property type="entry name" value="UBIQUINONE BIOSYNTHESIS O-METHYLTRANSFERASE, MITOCHONDRIAL"/>
    <property type="match status" value="1"/>
</dbReference>
<name>A0A540VUF6_9GAMM</name>
<dbReference type="EMBL" id="VIFK01000014">
    <property type="protein sequence ID" value="TQF00391.1"/>
    <property type="molecule type" value="Genomic_DNA"/>
</dbReference>
<accession>A0A540VUF6</accession>
<dbReference type="AlphaFoldDB" id="A0A540VUF6"/>
<dbReference type="CDD" id="cd02440">
    <property type="entry name" value="AdoMet_MTases"/>
    <property type="match status" value="1"/>
</dbReference>
<dbReference type="InterPro" id="IPR029063">
    <property type="entry name" value="SAM-dependent_MTases_sf"/>
</dbReference>
<dbReference type="GO" id="GO:0008757">
    <property type="term" value="F:S-adenosylmethionine-dependent methyltransferase activity"/>
    <property type="evidence" value="ECO:0007669"/>
    <property type="project" value="InterPro"/>
</dbReference>
<keyword evidence="1 5" id="KW-0489">Methyltransferase</keyword>
<comment type="caution">
    <text evidence="5">The sequence shown here is derived from an EMBL/GenBank/DDBJ whole genome shotgun (WGS) entry which is preliminary data.</text>
</comment>
<protein>
    <submittedName>
        <fullName evidence="5">Class I SAM-dependent methyltransferase</fullName>
    </submittedName>
</protein>
<sequence length="209" mass="22274">MKKPDEELKAAYALETPEDNKRLYATWAESYETSFAEAMDYRLPERVADAAMAFGVHGPILDIGAGTGLLGQALVSIGLGPIDGTDISTEMLNKAGQKDSYRKLFTADINEGLPVDDQIYRAIVSSGTFTTGHVGPDALDEVMRVTSPGGRLVLSINATHWNEAGFAEKFEALSGKIASLEVVNLPIYGASASGDHAQDEAQVVLVVKA</sequence>
<keyword evidence="3" id="KW-0949">S-adenosyl-L-methionine</keyword>
<dbReference type="Gene3D" id="3.40.50.150">
    <property type="entry name" value="Vaccinia Virus protein VP39"/>
    <property type="match status" value="1"/>
</dbReference>
<evidence type="ECO:0000259" key="4">
    <source>
        <dbReference type="Pfam" id="PF08241"/>
    </source>
</evidence>
<evidence type="ECO:0000313" key="5">
    <source>
        <dbReference type="EMBL" id="TQF00391.1"/>
    </source>
</evidence>
<dbReference type="SUPFAM" id="SSF53335">
    <property type="entry name" value="S-adenosyl-L-methionine-dependent methyltransferases"/>
    <property type="match status" value="1"/>
</dbReference>
<dbReference type="Proteomes" id="UP000315400">
    <property type="component" value="Unassembled WGS sequence"/>
</dbReference>